<organism evidence="1 2">
    <name type="scientific">Aspergillus pseudodeflectus</name>
    <dbReference type="NCBI Taxonomy" id="176178"/>
    <lineage>
        <taxon>Eukaryota</taxon>
        <taxon>Fungi</taxon>
        <taxon>Dikarya</taxon>
        <taxon>Ascomycota</taxon>
        <taxon>Pezizomycotina</taxon>
        <taxon>Eurotiomycetes</taxon>
        <taxon>Eurotiomycetidae</taxon>
        <taxon>Eurotiales</taxon>
        <taxon>Aspergillaceae</taxon>
        <taxon>Aspergillus</taxon>
        <taxon>Aspergillus subgen. Nidulantes</taxon>
    </lineage>
</organism>
<dbReference type="GeneID" id="98160851"/>
<name>A0ABR4KBQ3_9EURO</name>
<gene>
    <name evidence="1" type="ORF">BJX68DRAFT_267036</name>
</gene>
<accession>A0ABR4KBQ3</accession>
<keyword evidence="2" id="KW-1185">Reference proteome</keyword>
<evidence type="ECO:0000313" key="1">
    <source>
        <dbReference type="EMBL" id="KAL2849720.1"/>
    </source>
</evidence>
<evidence type="ECO:0008006" key="3">
    <source>
        <dbReference type="Google" id="ProtNLM"/>
    </source>
</evidence>
<comment type="caution">
    <text evidence="1">The sequence shown here is derived from an EMBL/GenBank/DDBJ whole genome shotgun (WGS) entry which is preliminary data.</text>
</comment>
<reference evidence="1 2" key="1">
    <citation type="submission" date="2024-07" db="EMBL/GenBank/DDBJ databases">
        <title>Section-level genome sequencing and comparative genomics of Aspergillus sections Usti and Cavernicolus.</title>
        <authorList>
            <consortium name="Lawrence Berkeley National Laboratory"/>
            <person name="Nybo J.L."/>
            <person name="Vesth T.C."/>
            <person name="Theobald S."/>
            <person name="Frisvad J.C."/>
            <person name="Larsen T.O."/>
            <person name="Kjaerboelling I."/>
            <person name="Rothschild-Mancinelli K."/>
            <person name="Lyhne E.K."/>
            <person name="Kogle M.E."/>
            <person name="Barry K."/>
            <person name="Clum A."/>
            <person name="Na H."/>
            <person name="Ledsgaard L."/>
            <person name="Lin J."/>
            <person name="Lipzen A."/>
            <person name="Kuo A."/>
            <person name="Riley R."/>
            <person name="Mondo S."/>
            <person name="LaButti K."/>
            <person name="Haridas S."/>
            <person name="Pangalinan J."/>
            <person name="Salamov A.A."/>
            <person name="Simmons B.A."/>
            <person name="Magnuson J.K."/>
            <person name="Chen J."/>
            <person name="Drula E."/>
            <person name="Henrissat B."/>
            <person name="Wiebenga A."/>
            <person name="Lubbers R.J."/>
            <person name="Gomes A.C."/>
            <person name="Macurrencykelacurrency M.R."/>
            <person name="Stajich J."/>
            <person name="Grigoriev I.V."/>
            <person name="Mortensen U.H."/>
            <person name="De vries R.P."/>
            <person name="Baker S.E."/>
            <person name="Andersen M.R."/>
        </authorList>
    </citation>
    <scope>NUCLEOTIDE SEQUENCE [LARGE SCALE GENOMIC DNA]</scope>
    <source>
        <strain evidence="1 2">CBS 756.74</strain>
    </source>
</reference>
<dbReference type="Proteomes" id="UP001610444">
    <property type="component" value="Unassembled WGS sequence"/>
</dbReference>
<proteinExistence type="predicted"/>
<evidence type="ECO:0000313" key="2">
    <source>
        <dbReference type="Proteomes" id="UP001610444"/>
    </source>
</evidence>
<dbReference type="RefSeq" id="XP_070898945.1">
    <property type="nucleotide sequence ID" value="XM_071045687.1"/>
</dbReference>
<protein>
    <recommendedName>
        <fullName evidence="3">F-box domain-containing protein</fullName>
    </recommendedName>
</protein>
<sequence length="516" mass="57784">MADLSSVPFEIHSIILDFCDFRATRSYSLVAKATTSAAQRHLYRELHLGPAGHVTQWTCTTIQHLLRTLVRRPDLVAVVKSVHLDVHYACNFTEEARYLEKVGVERADSDLTSLARAVVEDLDLPNSCSWDIKLRHTSLDPWIAVLLARLTSMESLRLGPALLHRATFLGSILGAADAGYKVAGLNYGPEIYMPFFNHPSLEDFEMSLGQFPKLRQWRIKQAPSSLTAFRLLRTGGINQQQVADSLALMPKLEALHLGWNEVSGPSGTLTAHPPIDFAEIKAALDPLSQHLKALSIGVTHYRPKSGQLDAEDDPTRPFIEWADSSLGSLASLGFLEHLEVSVNILLDFVPWIDTLEDVLPKSLRSLVLTDETLTWRQGILEDLLQPWEHGLHQVVALLGRYLLLHEIFAPHLTSVTLNFTAAIGSDGSVPQALERRLRGCAEASHVTVKILYVQAYPLEHSTRLYPIALTIYNRQTPKVAPMIRCGGPLTRVPLYWFPRSWSRSEYAYRFPMQKLS</sequence>
<dbReference type="EMBL" id="JBFXLR010000022">
    <property type="protein sequence ID" value="KAL2849720.1"/>
    <property type="molecule type" value="Genomic_DNA"/>
</dbReference>
<dbReference type="SUPFAM" id="SSF52047">
    <property type="entry name" value="RNI-like"/>
    <property type="match status" value="1"/>
</dbReference>